<reference evidence="2" key="1">
    <citation type="submission" date="2020-05" db="EMBL/GenBank/DDBJ databases">
        <title>WGS assembly of Panicum virgatum.</title>
        <authorList>
            <person name="Lovell J.T."/>
            <person name="Jenkins J."/>
            <person name="Shu S."/>
            <person name="Juenger T.E."/>
            <person name="Schmutz J."/>
        </authorList>
    </citation>
    <scope>NUCLEOTIDE SEQUENCE</scope>
    <source>
        <strain evidence="2">AP13</strain>
    </source>
</reference>
<accession>A0A8T0TK71</accession>
<dbReference type="EMBL" id="CM029043">
    <property type="protein sequence ID" value="KAG2611250.1"/>
    <property type="molecule type" value="Genomic_DNA"/>
</dbReference>
<gene>
    <name evidence="2" type="ORF">PVAP13_4KG134305</name>
</gene>
<evidence type="ECO:0000256" key="1">
    <source>
        <dbReference type="SAM" id="MobiDB-lite"/>
    </source>
</evidence>
<feature type="region of interest" description="Disordered" evidence="1">
    <location>
        <begin position="155"/>
        <end position="245"/>
    </location>
</feature>
<proteinExistence type="predicted"/>
<name>A0A8T0TK71_PANVG</name>
<organism evidence="2 3">
    <name type="scientific">Panicum virgatum</name>
    <name type="common">Blackwell switchgrass</name>
    <dbReference type="NCBI Taxonomy" id="38727"/>
    <lineage>
        <taxon>Eukaryota</taxon>
        <taxon>Viridiplantae</taxon>
        <taxon>Streptophyta</taxon>
        <taxon>Embryophyta</taxon>
        <taxon>Tracheophyta</taxon>
        <taxon>Spermatophyta</taxon>
        <taxon>Magnoliopsida</taxon>
        <taxon>Liliopsida</taxon>
        <taxon>Poales</taxon>
        <taxon>Poaceae</taxon>
        <taxon>PACMAD clade</taxon>
        <taxon>Panicoideae</taxon>
        <taxon>Panicodae</taxon>
        <taxon>Paniceae</taxon>
        <taxon>Panicinae</taxon>
        <taxon>Panicum</taxon>
        <taxon>Panicum sect. Hiantes</taxon>
    </lineage>
</organism>
<keyword evidence="3" id="KW-1185">Reference proteome</keyword>
<dbReference type="AlphaFoldDB" id="A0A8T0TK71"/>
<comment type="caution">
    <text evidence="2">The sequence shown here is derived from an EMBL/GenBank/DDBJ whole genome shotgun (WGS) entry which is preliminary data.</text>
</comment>
<protein>
    <submittedName>
        <fullName evidence="2">Uncharacterized protein</fullName>
    </submittedName>
</protein>
<sequence>MLPQCLHLRPPSFTPRRRGCTPCRARWKPCTKQRPRRGPLVPPDHCTVEGRILVSSPRHCLSHGWIAKVRVEHGGSPAASAIQGIASPRRSPLPIYTPIHSASPTYSPVTPQYTPMPLEPPSFELPRTRAVHRGALPFYDEGESSYVADQVVFSEPELAPPPPPQAPAVVDELGHGAFAPNPAPTPGPGAPQRDGGGQSPPGPARVHPDRACLDRGIPARPRGMPTSLRRGGGLGRPDHCVTFHT</sequence>
<evidence type="ECO:0000313" key="2">
    <source>
        <dbReference type="EMBL" id="KAG2611250.1"/>
    </source>
</evidence>
<evidence type="ECO:0000313" key="3">
    <source>
        <dbReference type="Proteomes" id="UP000823388"/>
    </source>
</evidence>
<dbReference type="Proteomes" id="UP000823388">
    <property type="component" value="Chromosome 4K"/>
</dbReference>
<feature type="compositionally biased region" description="Basic and acidic residues" evidence="1">
    <location>
        <begin position="236"/>
        <end position="245"/>
    </location>
</feature>